<organism evidence="9 10">
    <name type="scientific">Venustampulla echinocandica</name>
    <dbReference type="NCBI Taxonomy" id="2656787"/>
    <lineage>
        <taxon>Eukaryota</taxon>
        <taxon>Fungi</taxon>
        <taxon>Dikarya</taxon>
        <taxon>Ascomycota</taxon>
        <taxon>Pezizomycotina</taxon>
        <taxon>Leotiomycetes</taxon>
        <taxon>Helotiales</taxon>
        <taxon>Pleuroascaceae</taxon>
        <taxon>Venustampulla</taxon>
    </lineage>
</organism>
<evidence type="ECO:0000313" key="9">
    <source>
        <dbReference type="EMBL" id="RDL32016.1"/>
    </source>
</evidence>
<evidence type="ECO:0000256" key="3">
    <source>
        <dbReference type="ARBA" id="ARBA00023015"/>
    </source>
</evidence>
<dbReference type="STRING" id="2656787.A0A370TCQ8"/>
<reference evidence="9 10" key="1">
    <citation type="journal article" date="2018" name="IMA Fungus">
        <title>IMA Genome-F 9: Draft genome sequence of Annulohypoxylon stygium, Aspergillus mulundensis, Berkeleyomyces basicola (syn. Thielaviopsis basicola), Ceratocystis smalleyi, two Cercospora beticola strains, Coleophoma cylindrospora, Fusarium fracticaudum, Phialophora cf. hyalina, and Morchella septimelata.</title>
        <authorList>
            <person name="Wingfield B.D."/>
            <person name="Bills G.F."/>
            <person name="Dong Y."/>
            <person name="Huang W."/>
            <person name="Nel W.J."/>
            <person name="Swalarsk-Parry B.S."/>
            <person name="Vaghefi N."/>
            <person name="Wilken P.M."/>
            <person name="An Z."/>
            <person name="de Beer Z.W."/>
            <person name="De Vos L."/>
            <person name="Chen L."/>
            <person name="Duong T.A."/>
            <person name="Gao Y."/>
            <person name="Hammerbacher A."/>
            <person name="Kikkert J.R."/>
            <person name="Li Y."/>
            <person name="Li H."/>
            <person name="Li K."/>
            <person name="Li Q."/>
            <person name="Liu X."/>
            <person name="Ma X."/>
            <person name="Naidoo K."/>
            <person name="Pethybridge S.J."/>
            <person name="Sun J."/>
            <person name="Steenkamp E.T."/>
            <person name="van der Nest M.A."/>
            <person name="van Wyk S."/>
            <person name="Wingfield M.J."/>
            <person name="Xiong C."/>
            <person name="Yue Q."/>
            <person name="Zhang X."/>
        </authorList>
    </citation>
    <scope>NUCLEOTIDE SEQUENCE [LARGE SCALE GENOMIC DNA]</scope>
    <source>
        <strain evidence="9 10">BP 5553</strain>
    </source>
</reference>
<comment type="caution">
    <text evidence="9">The sequence shown here is derived from an EMBL/GenBank/DDBJ whole genome shotgun (WGS) entry which is preliminary data.</text>
</comment>
<evidence type="ECO:0000256" key="2">
    <source>
        <dbReference type="ARBA" id="ARBA00022833"/>
    </source>
</evidence>
<dbReference type="CDD" id="cd00067">
    <property type="entry name" value="GAL4"/>
    <property type="match status" value="1"/>
</dbReference>
<dbReference type="PANTHER" id="PTHR36206">
    <property type="entry name" value="ASPERCRYPTIN BIOSYNTHESIS CLUSTER-SPECIFIC TRANSCRIPTION REGULATOR ATNN-RELATED"/>
    <property type="match status" value="1"/>
</dbReference>
<dbReference type="GO" id="GO:0008270">
    <property type="term" value="F:zinc ion binding"/>
    <property type="evidence" value="ECO:0007669"/>
    <property type="project" value="InterPro"/>
</dbReference>
<dbReference type="GO" id="GO:0000981">
    <property type="term" value="F:DNA-binding transcription factor activity, RNA polymerase II-specific"/>
    <property type="evidence" value="ECO:0007669"/>
    <property type="project" value="InterPro"/>
</dbReference>
<keyword evidence="5" id="KW-0804">Transcription</keyword>
<keyword evidence="10" id="KW-1185">Reference proteome</keyword>
<evidence type="ECO:0000256" key="4">
    <source>
        <dbReference type="ARBA" id="ARBA00023125"/>
    </source>
</evidence>
<dbReference type="SMART" id="SM00066">
    <property type="entry name" value="GAL4"/>
    <property type="match status" value="1"/>
</dbReference>
<dbReference type="GO" id="GO:0003677">
    <property type="term" value="F:DNA binding"/>
    <property type="evidence" value="ECO:0007669"/>
    <property type="project" value="UniProtKB-KW"/>
</dbReference>
<accession>A0A370TCQ8</accession>
<dbReference type="EMBL" id="NPIC01000011">
    <property type="protein sequence ID" value="RDL32016.1"/>
    <property type="molecule type" value="Genomic_DNA"/>
</dbReference>
<feature type="domain" description="Zn(2)-C6 fungal-type" evidence="8">
    <location>
        <begin position="24"/>
        <end position="52"/>
    </location>
</feature>
<proteinExistence type="predicted"/>
<dbReference type="Proteomes" id="UP000254866">
    <property type="component" value="Unassembled WGS sequence"/>
</dbReference>
<feature type="compositionally biased region" description="Low complexity" evidence="7">
    <location>
        <begin position="79"/>
        <end position="94"/>
    </location>
</feature>
<dbReference type="SUPFAM" id="SSF57701">
    <property type="entry name" value="Zn2/Cys6 DNA-binding domain"/>
    <property type="match status" value="1"/>
</dbReference>
<dbReference type="RefSeq" id="XP_031865948.1">
    <property type="nucleotide sequence ID" value="XM_032018041.1"/>
</dbReference>
<dbReference type="GeneID" id="43602267"/>
<protein>
    <submittedName>
        <fullName evidence="9">Zn2 DNA-binding protein</fullName>
    </submittedName>
</protein>
<keyword evidence="3" id="KW-0805">Transcription regulation</keyword>
<dbReference type="AlphaFoldDB" id="A0A370TCQ8"/>
<dbReference type="Pfam" id="PF00172">
    <property type="entry name" value="Zn_clus"/>
    <property type="match status" value="1"/>
</dbReference>
<evidence type="ECO:0000256" key="1">
    <source>
        <dbReference type="ARBA" id="ARBA00022723"/>
    </source>
</evidence>
<dbReference type="Pfam" id="PF11951">
    <property type="entry name" value="Fungal_trans_2"/>
    <property type="match status" value="1"/>
</dbReference>
<dbReference type="PROSITE" id="PS00463">
    <property type="entry name" value="ZN2_CY6_FUNGAL_1"/>
    <property type="match status" value="1"/>
</dbReference>
<evidence type="ECO:0000256" key="6">
    <source>
        <dbReference type="ARBA" id="ARBA00023242"/>
    </source>
</evidence>
<evidence type="ECO:0000256" key="5">
    <source>
        <dbReference type="ARBA" id="ARBA00023163"/>
    </source>
</evidence>
<name>A0A370TCQ8_9HELO</name>
<keyword evidence="1" id="KW-0479">Metal-binding</keyword>
<dbReference type="InterPro" id="IPR052360">
    <property type="entry name" value="Transcr_Regulatory_Proteins"/>
</dbReference>
<dbReference type="InterPro" id="IPR021858">
    <property type="entry name" value="Fun_TF"/>
</dbReference>
<dbReference type="Gene3D" id="4.10.240.10">
    <property type="entry name" value="Zn(2)-C6 fungal-type DNA-binding domain"/>
    <property type="match status" value="1"/>
</dbReference>
<gene>
    <name evidence="9" type="ORF">BP5553_09418</name>
</gene>
<evidence type="ECO:0000313" key="10">
    <source>
        <dbReference type="Proteomes" id="UP000254866"/>
    </source>
</evidence>
<keyword evidence="2" id="KW-0862">Zinc</keyword>
<evidence type="ECO:0000259" key="8">
    <source>
        <dbReference type="PROSITE" id="PS50048"/>
    </source>
</evidence>
<feature type="compositionally biased region" description="Low complexity" evidence="7">
    <location>
        <begin position="327"/>
        <end position="349"/>
    </location>
</feature>
<sequence>MTESDDKVKVMKSRRASRPKVKTGCHICKTRRVKCDETRPQCLNCVRSGRTCGGFPAHKRTLEAAVPIAPRPGSIAPFSTSPPSSVSSSSTSPPAALSIVPRKPRRAVQRPRPPPPAPSATAGHLSPTIYAPGALAFDVQEGQYFQVFRTHTANELSGFFDSEFWTRSVLQESHSEASIRHAVVGLGALYKTLEKASESPPGSPDNNTFDTAPNHYNFALQQYGKALTRLREALQNHETRSQRTILISVVLFTCFQSFTGDHKAAISQIQHGLGLLEERRQEAKQQFTNRGEDVEDELVQMFTRLAIQAKSYDMAFHFPHPYVIRLTPTRNPTSPQSPSSPSDAASTASVEPPLPDVFATSQEARSALDSLCERIMRFKEALSSYYQGPNDILPVSVKSSGAGFRIQLAQWASAFEPLLQTRRKPGISNTERAGINVLKMTHLMTAVLFLMGFSTSEMDFDSFMPHFREIVELAKEVVVDEELTLAQARCGNRANCSHRQRQNKLLTLSGMALHPPGIYEDEDGFAHIKASFALDLGIIPPLFVVATKCRDRRVRRDAIKLLMSSPRREGMWDSILSGRVGQWIMEIEEEGLGEYLGYGMGTMDGAFVEREKRVMVKEILFDMQRREATLRCGTRGSWDRDPDPKARETHIFW</sequence>
<feature type="region of interest" description="Disordered" evidence="7">
    <location>
        <begin position="327"/>
        <end position="354"/>
    </location>
</feature>
<evidence type="ECO:0000256" key="7">
    <source>
        <dbReference type="SAM" id="MobiDB-lite"/>
    </source>
</evidence>
<dbReference type="InterPro" id="IPR001138">
    <property type="entry name" value="Zn2Cys6_DnaBD"/>
</dbReference>
<feature type="region of interest" description="Disordered" evidence="7">
    <location>
        <begin position="74"/>
        <end position="125"/>
    </location>
</feature>
<dbReference type="PROSITE" id="PS50048">
    <property type="entry name" value="ZN2_CY6_FUNGAL_2"/>
    <property type="match status" value="1"/>
</dbReference>
<keyword evidence="4 9" id="KW-0238">DNA-binding</keyword>
<dbReference type="OrthoDB" id="39175at2759"/>
<dbReference type="PANTHER" id="PTHR36206:SF4">
    <property type="entry name" value="HYPOTHETICAL CONSERVED PROTEIN (EUROFUNG)-RELATED"/>
    <property type="match status" value="1"/>
</dbReference>
<dbReference type="InterPro" id="IPR036864">
    <property type="entry name" value="Zn2-C6_fun-type_DNA-bd_sf"/>
</dbReference>
<keyword evidence="6" id="KW-0539">Nucleus</keyword>